<protein>
    <submittedName>
        <fullName evidence="1">Late control D family protein</fullName>
    </submittedName>
</protein>
<dbReference type="SUPFAM" id="SSF69279">
    <property type="entry name" value="Phage tail proteins"/>
    <property type="match status" value="1"/>
</dbReference>
<dbReference type="AlphaFoldDB" id="A0A806CG79"/>
<sequence length="330" mass="36934">MSILTPDFQIIINGKDVSPKIRPRLVNFDIKEFSGEQVDTLNITLDDTDNRLSIPDINGLIEIKIGFKGQPLVNKGKFVFENLHYIDPPRQVTIIAHAAAVESVIKKRQDYAWHDTTLGTILETIADRNNLVARIDPTLAALASGSVHQQNESDLALIQRLAREHDATGVIKNNYLIFIPNGATKTATGKRLSEIIINRSTVTSYDYSVEHVETGAIEAKWHSKKQARYHIVKFGDGTATKRLSNCYHNAESALQAAHAEYNHRRLGKQSLWIFAATGIPELSICQPVKIIGLKPIIDEKNWQVDSINHKIDNKGLTTNFKMVLISLDQE</sequence>
<evidence type="ECO:0000313" key="1">
    <source>
        <dbReference type="EMBL" id="ADC33788.1"/>
    </source>
</evidence>
<accession>A0A806CG79</accession>
<dbReference type="EMBL" id="CP001881">
    <property type="protein sequence ID" value="ADC33788.1"/>
    <property type="molecule type" value="Genomic_DNA"/>
</dbReference>
<proteinExistence type="predicted"/>
<reference evidence="1" key="1">
    <citation type="submission" date="2010-01" db="EMBL/GenBank/DDBJ databases">
        <title>Complete sequence of plasmid1 of Zymomonas mobilis subsp. mobilis ZM4.</title>
        <authorList>
            <consortium name="US DOE Joint Genome Institute"/>
            <person name="Lucas S."/>
            <person name="Copeland A."/>
            <person name="Lapidus A."/>
            <person name="Glavina del Rio T."/>
            <person name="Tice H."/>
            <person name="Bruce D."/>
            <person name="Goodwin L."/>
            <person name="Pitluck S."/>
            <person name="Balakireva M."/>
            <person name="Brettin T."/>
            <person name="Detter J.C."/>
            <person name="Han C."/>
            <person name="Larimer F."/>
            <person name="Land M."/>
            <person name="Hauser L."/>
            <person name="Kyrpides N."/>
            <person name="Mikhailova N."/>
            <person name="Pappas K."/>
        </authorList>
    </citation>
    <scope>NUCLEOTIDE SEQUENCE [LARGE SCALE GENOMIC DNA]</scope>
    <source>
        <strain evidence="1">ZM4</strain>
        <plasmid evidence="1">pZZM401</plasmid>
    </source>
</reference>
<dbReference type="GeneID" id="79905292"/>
<geneLocation type="plasmid" evidence="1">
    <name>pZZM401</name>
</geneLocation>
<dbReference type="RefSeq" id="WP_012954678.1">
    <property type="nucleotide sequence ID" value="NC_013784.1"/>
</dbReference>
<name>A0A806CG79_ZYMMO</name>
<organism evidence="1">
    <name type="scientific">Zymomonas mobilis subsp. mobilis (strain ATCC 31821 / ZM4 / CP4)</name>
    <dbReference type="NCBI Taxonomy" id="264203"/>
    <lineage>
        <taxon>Bacteria</taxon>
        <taxon>Pseudomonadati</taxon>
        <taxon>Pseudomonadota</taxon>
        <taxon>Alphaproteobacteria</taxon>
        <taxon>Sphingomonadales</taxon>
        <taxon>Zymomonadaceae</taxon>
        <taxon>Zymomonas</taxon>
    </lineage>
</organism>
<keyword evidence="1" id="KW-0614">Plasmid</keyword>
<gene>
    <name evidence="1" type="ORF">ZZM4_0012</name>
</gene>